<dbReference type="GO" id="GO:0016874">
    <property type="term" value="F:ligase activity"/>
    <property type="evidence" value="ECO:0007669"/>
    <property type="project" value="UniProtKB-KW"/>
</dbReference>
<dbReference type="SUPFAM" id="SSF56801">
    <property type="entry name" value="Acetyl-CoA synthetase-like"/>
    <property type="match status" value="1"/>
</dbReference>
<dbReference type="InterPro" id="IPR053158">
    <property type="entry name" value="CapK_Type1_Caps_Biosynth"/>
</dbReference>
<sequence>MNKPVMTSFYTQLVSNVLFRLHERLKGHSTYAMLARLEQSQWLTAEQIANEQQRRLQAFISEISHKSPYYQQLLKTRGLTASDINTVADLQKLPFLTKQLITDNQQALCSGPQQQLQRYNTGGSSGVPLIFYMGKQRVSHDVAAKLRATRWWDVDIGDPEVVLWGSPIELGKQDRIKKIRDSLFRSYLLPAFEFTPAHIEAYLQQLQQLKPKMLFGYPSVIHQLALAAEARQLSLAQLGIKVVFVTSEMLFEHQRQVIERVFACPVANGYGARDAGFIAHQCPAGSLHISAEDIIVEIIGDNDQVLPVGESGEIVITHLQTQAFPFVRYRTGDMGRLSSEPCQCGRGLPVLAQVSGRTTDFMLTTAGDKLHALSLIYVLRDLEEIRQFKIIQHSLTDVEVQLVAVAPLSSSLAEQIISQFKQRLGADCNITLKQLDTIASLRNGKHRYVESKMDY</sequence>
<keyword evidence="1" id="KW-0436">Ligase</keyword>
<accession>A0A285IUG1</accession>
<dbReference type="EMBL" id="OBEB01000003">
    <property type="protein sequence ID" value="SNY51618.1"/>
    <property type="molecule type" value="Genomic_DNA"/>
</dbReference>
<organism evidence="1 2">
    <name type="scientific">Arsukibacterium tuosuense</name>
    <dbReference type="NCBI Taxonomy" id="1323745"/>
    <lineage>
        <taxon>Bacteria</taxon>
        <taxon>Pseudomonadati</taxon>
        <taxon>Pseudomonadota</taxon>
        <taxon>Gammaproteobacteria</taxon>
        <taxon>Chromatiales</taxon>
        <taxon>Chromatiaceae</taxon>
        <taxon>Arsukibacterium</taxon>
    </lineage>
</organism>
<dbReference type="PANTHER" id="PTHR36932">
    <property type="entry name" value="CAPSULAR POLYSACCHARIDE BIOSYNTHESIS PROTEIN"/>
    <property type="match status" value="1"/>
</dbReference>
<evidence type="ECO:0000313" key="2">
    <source>
        <dbReference type="Proteomes" id="UP000219353"/>
    </source>
</evidence>
<name>A0A285IUG1_9GAMM</name>
<dbReference type="PANTHER" id="PTHR36932:SF1">
    <property type="entry name" value="CAPSULAR POLYSACCHARIDE BIOSYNTHESIS PROTEIN"/>
    <property type="match status" value="1"/>
</dbReference>
<evidence type="ECO:0000313" key="1">
    <source>
        <dbReference type="EMBL" id="SNY51618.1"/>
    </source>
</evidence>
<dbReference type="AlphaFoldDB" id="A0A285IUG1"/>
<dbReference type="InterPro" id="IPR042099">
    <property type="entry name" value="ANL_N_sf"/>
</dbReference>
<gene>
    <name evidence="1" type="ORF">SAMN06297280_1915</name>
</gene>
<proteinExistence type="predicted"/>
<protein>
    <submittedName>
        <fullName evidence="1">Phenylacetate-CoA ligase</fullName>
    </submittedName>
</protein>
<dbReference type="Proteomes" id="UP000219353">
    <property type="component" value="Unassembled WGS sequence"/>
</dbReference>
<dbReference type="Gene3D" id="3.40.50.12780">
    <property type="entry name" value="N-terminal domain of ligase-like"/>
    <property type="match status" value="1"/>
</dbReference>
<dbReference type="RefSeq" id="WP_245861541.1">
    <property type="nucleotide sequence ID" value="NZ_OBEB01000003.1"/>
</dbReference>
<reference evidence="2" key="1">
    <citation type="submission" date="2017-09" db="EMBL/GenBank/DDBJ databases">
        <authorList>
            <person name="Varghese N."/>
            <person name="Submissions S."/>
        </authorList>
    </citation>
    <scope>NUCLEOTIDE SEQUENCE [LARGE SCALE GENOMIC DNA]</scope>
    <source>
        <strain evidence="2">CGMCC 1.12461</strain>
    </source>
</reference>
<keyword evidence="2" id="KW-1185">Reference proteome</keyword>